<dbReference type="InterPro" id="IPR024485">
    <property type="entry name" value="DUF2680"/>
</dbReference>
<proteinExistence type="predicted"/>
<dbReference type="RefSeq" id="WP_073202032.1">
    <property type="nucleotide sequence ID" value="NZ_FRCZ01000004.1"/>
</dbReference>
<keyword evidence="1" id="KW-0732">Signal</keyword>
<evidence type="ECO:0000313" key="2">
    <source>
        <dbReference type="EMBL" id="SHN18443.1"/>
    </source>
</evidence>
<accession>A0A1M7PMI7</accession>
<feature type="signal peptide" evidence="1">
    <location>
        <begin position="1"/>
        <end position="25"/>
    </location>
</feature>
<evidence type="ECO:0008006" key="4">
    <source>
        <dbReference type="Google" id="ProtNLM"/>
    </source>
</evidence>
<evidence type="ECO:0000313" key="3">
    <source>
        <dbReference type="Proteomes" id="UP000184184"/>
    </source>
</evidence>
<dbReference type="Pfam" id="PF10925">
    <property type="entry name" value="DUF2680"/>
    <property type="match status" value="1"/>
</dbReference>
<feature type="chain" id="PRO_5009928695" description="DUF2680 domain-containing protein" evidence="1">
    <location>
        <begin position="26"/>
        <end position="103"/>
    </location>
</feature>
<gene>
    <name evidence="2" type="ORF">SAMN05216179_2348</name>
</gene>
<sequence length="103" mass="12079">MRSKKLLVIGITLMLSVGAINTVYAEKSDEVTLTEAQVEEMKILQQQALENEISIISKYVEYGVFSKEKGDKIIQHIEERYQTLEENNFIPKWDRKHHKKRDN</sequence>
<name>A0A1M7PMI7_9BACI</name>
<evidence type="ECO:0000256" key="1">
    <source>
        <dbReference type="SAM" id="SignalP"/>
    </source>
</evidence>
<dbReference type="AlphaFoldDB" id="A0A1M7PMI7"/>
<dbReference type="Proteomes" id="UP000184184">
    <property type="component" value="Unassembled WGS sequence"/>
</dbReference>
<dbReference type="OrthoDB" id="2883543at2"/>
<protein>
    <recommendedName>
        <fullName evidence="4">DUF2680 domain-containing protein</fullName>
    </recommendedName>
</protein>
<dbReference type="EMBL" id="FRCZ01000004">
    <property type="protein sequence ID" value="SHN18443.1"/>
    <property type="molecule type" value="Genomic_DNA"/>
</dbReference>
<reference evidence="2 3" key="1">
    <citation type="submission" date="2016-11" db="EMBL/GenBank/DDBJ databases">
        <authorList>
            <person name="Jaros S."/>
            <person name="Januszkiewicz K."/>
            <person name="Wedrychowicz H."/>
        </authorList>
    </citation>
    <scope>NUCLEOTIDE SEQUENCE [LARGE SCALE GENOMIC DNA]</scope>
    <source>
        <strain evidence="2 3">CGMCC 1.10681</strain>
    </source>
</reference>
<organism evidence="2 3">
    <name type="scientific">Gracilibacillus kekensis</name>
    <dbReference type="NCBI Taxonomy" id="1027249"/>
    <lineage>
        <taxon>Bacteria</taxon>
        <taxon>Bacillati</taxon>
        <taxon>Bacillota</taxon>
        <taxon>Bacilli</taxon>
        <taxon>Bacillales</taxon>
        <taxon>Bacillaceae</taxon>
        <taxon>Gracilibacillus</taxon>
    </lineage>
</organism>
<dbReference type="STRING" id="1027249.SAMN05216179_2348"/>
<keyword evidence="3" id="KW-1185">Reference proteome</keyword>